<dbReference type="PANTHER" id="PTHR12126:SF16">
    <property type="entry name" value="MIOREX COMPLEX COMPONENT 2"/>
    <property type="match status" value="1"/>
</dbReference>
<feature type="region of interest" description="Disordered" evidence="1">
    <location>
        <begin position="109"/>
        <end position="141"/>
    </location>
</feature>
<comment type="caution">
    <text evidence="3">The sequence shown here is derived from an EMBL/GenBank/DDBJ whole genome shotgun (WGS) entry which is preliminary data.</text>
</comment>
<dbReference type="GO" id="GO:0044877">
    <property type="term" value="F:protein-containing complex binding"/>
    <property type="evidence" value="ECO:0007669"/>
    <property type="project" value="TreeGrafter"/>
</dbReference>
<reference evidence="3 4" key="1">
    <citation type="journal article" date="2024" name="bioRxiv">
        <title>Comparative genomics of Cryptococcus and Kwoniella reveals pathogenesis evolution and contrasting karyotype dynamics via intercentromeric recombination or chromosome fusion.</title>
        <authorList>
            <person name="Coelho M.A."/>
            <person name="David-Palma M."/>
            <person name="Shea T."/>
            <person name="Bowers K."/>
            <person name="McGinley-Smith S."/>
            <person name="Mohammad A.W."/>
            <person name="Gnirke A."/>
            <person name="Yurkov A.M."/>
            <person name="Nowrousian M."/>
            <person name="Sun S."/>
            <person name="Cuomo C.A."/>
            <person name="Heitman J."/>
        </authorList>
    </citation>
    <scope>NUCLEOTIDE SEQUENCE [LARGE SCALE GENOMIC DNA]</scope>
    <source>
        <strain evidence="3 4">CBS 13917</strain>
    </source>
</reference>
<proteinExistence type="predicted"/>
<protein>
    <recommendedName>
        <fullName evidence="2">NAD-dependent epimerase/dehydratase domain-containing protein</fullName>
    </recommendedName>
</protein>
<dbReference type="AlphaFoldDB" id="A0AAW0YIF3"/>
<dbReference type="EMBL" id="JBCAWK010000012">
    <property type="protein sequence ID" value="KAK8845366.1"/>
    <property type="molecule type" value="Genomic_DNA"/>
</dbReference>
<dbReference type="InterPro" id="IPR051207">
    <property type="entry name" value="ComplexI_NDUFA9_subunit"/>
</dbReference>
<evidence type="ECO:0000259" key="2">
    <source>
        <dbReference type="Pfam" id="PF01370"/>
    </source>
</evidence>
<keyword evidence="4" id="KW-1185">Reference proteome</keyword>
<dbReference type="Gene3D" id="3.40.50.720">
    <property type="entry name" value="NAD(P)-binding Rossmann-like Domain"/>
    <property type="match status" value="1"/>
</dbReference>
<accession>A0AAW0YIF3</accession>
<dbReference type="KEGG" id="kne:92183337"/>
<sequence length="315" mass="33666">MSVPRLLVIGGNGFLGSAICRLAVGKGWDVSSMSSSGKPYATPAGHTPAWVPQVKWHAASAFSPDSYSSLIQESTAVVHTLGILLEDAGYKQSVKSGDVLGLVKSFASSLGGGGGNGNPLKSERNGNPLKSEEERRRGYEGMNRDSALTVLDTLISSRQIRPSTSSTNTTPFVYISAADAFRLVVPRRYIETKRQAELGILSRCASHPDAGIKPTFIRPGLMYHPHIRPLTTLPAFLVDLSAKLSSASGLPNPFASRSALHGALESLRTYPLHVDHVAAAVLKCIEEGREGVVEVPEMREWAGLGGKRRVDIGLQ</sequence>
<dbReference type="GeneID" id="92183337"/>
<dbReference type="PANTHER" id="PTHR12126">
    <property type="entry name" value="NADH-UBIQUINONE OXIDOREDUCTASE 39 KDA SUBUNIT-RELATED"/>
    <property type="match status" value="1"/>
</dbReference>
<dbReference type="Proteomes" id="UP001388673">
    <property type="component" value="Unassembled WGS sequence"/>
</dbReference>
<name>A0AAW0YIF3_9TREE</name>
<evidence type="ECO:0000313" key="3">
    <source>
        <dbReference type="EMBL" id="KAK8845366.1"/>
    </source>
</evidence>
<dbReference type="SUPFAM" id="SSF51735">
    <property type="entry name" value="NAD(P)-binding Rossmann-fold domains"/>
    <property type="match status" value="1"/>
</dbReference>
<organism evidence="3 4">
    <name type="scientific">Kwoniella newhampshirensis</name>
    <dbReference type="NCBI Taxonomy" id="1651941"/>
    <lineage>
        <taxon>Eukaryota</taxon>
        <taxon>Fungi</taxon>
        <taxon>Dikarya</taxon>
        <taxon>Basidiomycota</taxon>
        <taxon>Agaricomycotina</taxon>
        <taxon>Tremellomycetes</taxon>
        <taxon>Tremellales</taxon>
        <taxon>Cryptococcaceae</taxon>
        <taxon>Kwoniella</taxon>
    </lineage>
</organism>
<dbReference type="InterPro" id="IPR036291">
    <property type="entry name" value="NAD(P)-bd_dom_sf"/>
</dbReference>
<dbReference type="GO" id="GO:0005739">
    <property type="term" value="C:mitochondrion"/>
    <property type="evidence" value="ECO:0007669"/>
    <property type="project" value="TreeGrafter"/>
</dbReference>
<evidence type="ECO:0000313" key="4">
    <source>
        <dbReference type="Proteomes" id="UP001388673"/>
    </source>
</evidence>
<feature type="compositionally biased region" description="Basic and acidic residues" evidence="1">
    <location>
        <begin position="130"/>
        <end position="141"/>
    </location>
</feature>
<feature type="domain" description="NAD-dependent epimerase/dehydratase" evidence="2">
    <location>
        <begin position="7"/>
        <end position="80"/>
    </location>
</feature>
<dbReference type="Pfam" id="PF01370">
    <property type="entry name" value="Epimerase"/>
    <property type="match status" value="1"/>
</dbReference>
<dbReference type="InterPro" id="IPR001509">
    <property type="entry name" value="Epimerase_deHydtase"/>
</dbReference>
<gene>
    <name evidence="3" type="ORF">IAR55_006079</name>
</gene>
<evidence type="ECO:0000256" key="1">
    <source>
        <dbReference type="SAM" id="MobiDB-lite"/>
    </source>
</evidence>
<dbReference type="RefSeq" id="XP_066800174.1">
    <property type="nucleotide sequence ID" value="XM_066949166.1"/>
</dbReference>